<keyword evidence="3" id="KW-1185">Reference proteome</keyword>
<evidence type="ECO:0000313" key="3">
    <source>
        <dbReference type="Proteomes" id="UP000636709"/>
    </source>
</evidence>
<evidence type="ECO:0000313" key="2">
    <source>
        <dbReference type="EMBL" id="KAF8646704.1"/>
    </source>
</evidence>
<comment type="caution">
    <text evidence="2">The sequence shown here is derived from an EMBL/GenBank/DDBJ whole genome shotgun (WGS) entry which is preliminary data.</text>
</comment>
<protein>
    <submittedName>
        <fullName evidence="2">Uncharacterized protein</fullName>
    </submittedName>
</protein>
<dbReference type="Proteomes" id="UP000636709">
    <property type="component" value="Unassembled WGS sequence"/>
</dbReference>
<reference evidence="2" key="1">
    <citation type="submission" date="2020-07" db="EMBL/GenBank/DDBJ databases">
        <title>Genome sequence and genetic diversity analysis of an under-domesticated orphan crop, white fonio (Digitaria exilis).</title>
        <authorList>
            <person name="Bennetzen J.L."/>
            <person name="Chen S."/>
            <person name="Ma X."/>
            <person name="Wang X."/>
            <person name="Yssel A.E.J."/>
            <person name="Chaluvadi S.R."/>
            <person name="Johnson M."/>
            <person name="Gangashetty P."/>
            <person name="Hamidou F."/>
            <person name="Sanogo M.D."/>
            <person name="Zwaenepoel A."/>
            <person name="Wallace J."/>
            <person name="Van De Peer Y."/>
            <person name="Van Deynze A."/>
        </authorList>
    </citation>
    <scope>NUCLEOTIDE SEQUENCE</scope>
    <source>
        <tissue evidence="2">Leaves</tissue>
    </source>
</reference>
<evidence type="ECO:0000256" key="1">
    <source>
        <dbReference type="SAM" id="MobiDB-lite"/>
    </source>
</evidence>
<dbReference type="AlphaFoldDB" id="A0A835DX87"/>
<accession>A0A835DX87</accession>
<organism evidence="2 3">
    <name type="scientific">Digitaria exilis</name>
    <dbReference type="NCBI Taxonomy" id="1010633"/>
    <lineage>
        <taxon>Eukaryota</taxon>
        <taxon>Viridiplantae</taxon>
        <taxon>Streptophyta</taxon>
        <taxon>Embryophyta</taxon>
        <taxon>Tracheophyta</taxon>
        <taxon>Spermatophyta</taxon>
        <taxon>Magnoliopsida</taxon>
        <taxon>Liliopsida</taxon>
        <taxon>Poales</taxon>
        <taxon>Poaceae</taxon>
        <taxon>PACMAD clade</taxon>
        <taxon>Panicoideae</taxon>
        <taxon>Panicodae</taxon>
        <taxon>Paniceae</taxon>
        <taxon>Anthephorinae</taxon>
        <taxon>Digitaria</taxon>
    </lineage>
</organism>
<sequence length="88" mass="9083">MRNSNLARALAGNHDAQGRRAPPCARALALPFSSLALTQDLCVANLLLPDDTPAGYPCKPKAVVTANDFHSTALAQPGLAIGSGKMNS</sequence>
<gene>
    <name evidence="2" type="ORF">HU200_065706</name>
</gene>
<name>A0A835DX87_9POAL</name>
<feature type="region of interest" description="Disordered" evidence="1">
    <location>
        <begin position="1"/>
        <end position="20"/>
    </location>
</feature>
<dbReference type="EMBL" id="JACEFO010002883">
    <property type="protein sequence ID" value="KAF8646704.1"/>
    <property type="molecule type" value="Genomic_DNA"/>
</dbReference>
<dbReference type="OrthoDB" id="10454671at2759"/>
<proteinExistence type="predicted"/>